<dbReference type="PATRIC" id="fig|1028307.3.peg.30"/>
<dbReference type="AlphaFoldDB" id="A0A0H3FKP7"/>
<feature type="transmembrane region" description="Helical" evidence="1">
    <location>
        <begin position="20"/>
        <end position="39"/>
    </location>
</feature>
<evidence type="ECO:0000313" key="3">
    <source>
        <dbReference type="Proteomes" id="UP000008881"/>
    </source>
</evidence>
<dbReference type="RefSeq" id="WP_013878138.1">
    <property type="nucleotide sequence ID" value="NC_015663.1"/>
</dbReference>
<feature type="transmembrane region" description="Helical" evidence="1">
    <location>
        <begin position="46"/>
        <end position="67"/>
    </location>
</feature>
<evidence type="ECO:0000256" key="1">
    <source>
        <dbReference type="SAM" id="Phobius"/>
    </source>
</evidence>
<evidence type="ECO:0000313" key="2">
    <source>
        <dbReference type="EMBL" id="AEG94980.1"/>
    </source>
</evidence>
<keyword evidence="3" id="KW-1185">Reference proteome</keyword>
<keyword evidence="1" id="KW-0472">Membrane</keyword>
<protein>
    <submittedName>
        <fullName evidence="2">Uncharacterized protein</fullName>
    </submittedName>
</protein>
<dbReference type="EMBL" id="CP002824">
    <property type="protein sequence ID" value="AEG94980.1"/>
    <property type="molecule type" value="Genomic_DNA"/>
</dbReference>
<proteinExistence type="predicted"/>
<dbReference type="eggNOG" id="ENOG502Z8QI">
    <property type="taxonomic scope" value="Bacteria"/>
</dbReference>
<dbReference type="OrthoDB" id="6830692at2"/>
<dbReference type="Proteomes" id="UP000008881">
    <property type="component" value="Chromosome"/>
</dbReference>
<accession>A0A0H3FKP7</accession>
<name>A0A0H3FKP7_KLEAK</name>
<sequence length="373" mass="41760">MRPLPEYPPYQVASPPYGVLWLSVSLIVVVFSGIGALILQPVGNVVGIVSCGSAIVMVMLWMLRLLYYRLSVHYAQYYYRLVSQYQQEWWTEHQLHFTLSDVVLLGPSGSTNTHWWRLLKHEQRPAEVKNEANGKALRVARTLVEPAHEREVQLAKMLVLQWKEQRLHAGLPDLRCCYWQGSRRAWQAFCAQMQAAFPTVGLPAEPRLWRGEQSLAEFAAISDTLASNEAILVAGCHSLMASFYSVLPAGESAALWLVGKGGSVCLTRGEVYDVTDKETLSETCSRAERQIGLEEPPDACILFAQPTLSGCGWNITRHRQDAYWGNCGEMEMLIVIALAAISAEYFRRPCSWIARDPQHTLALGIVKPGGEEN</sequence>
<keyword evidence="1" id="KW-0812">Transmembrane</keyword>
<gene>
    <name evidence="2" type="ordered locus">EAE_00205</name>
</gene>
<dbReference type="HOGENOM" id="CLU_721308_0_0_6"/>
<keyword evidence="1" id="KW-1133">Transmembrane helix</keyword>
<organism evidence="2 3">
    <name type="scientific">Klebsiella aerogenes (strain ATCC 13048 / DSM 30053 / CCUG 1429 / JCM 1235 / KCTC 2190 / NBRC 13534 / NCIMB 10102 / NCTC 10006 / CDC 819-56)</name>
    <name type="common">Enterobacter aerogenes</name>
    <dbReference type="NCBI Taxonomy" id="1028307"/>
    <lineage>
        <taxon>Bacteria</taxon>
        <taxon>Pseudomonadati</taxon>
        <taxon>Pseudomonadota</taxon>
        <taxon>Gammaproteobacteria</taxon>
        <taxon>Enterobacterales</taxon>
        <taxon>Enterobacteriaceae</taxon>
        <taxon>Klebsiella/Raoultella group</taxon>
        <taxon>Klebsiella</taxon>
    </lineage>
</organism>
<dbReference type="KEGG" id="eae:EAE_00205"/>
<dbReference type="GeneID" id="93313159"/>
<reference evidence="2 3" key="1">
    <citation type="journal article" date="2012" name="J. Bacteriol.">
        <title>Complete genome sequence of Enterobacter aerogenes KCTC 2190.</title>
        <authorList>
            <person name="Shin S.H."/>
            <person name="Kim S."/>
            <person name="Kim J.Y."/>
            <person name="Lee S."/>
            <person name="Um Y."/>
            <person name="Oh M.K."/>
            <person name="Kim Y.R."/>
            <person name="Lee J."/>
            <person name="Yang K.S."/>
        </authorList>
    </citation>
    <scope>NUCLEOTIDE SEQUENCE [LARGE SCALE GENOMIC DNA]</scope>
    <source>
        <strain evidence="2 3">KCTC 2190</strain>
    </source>
</reference>